<comment type="caution">
    <text evidence="2">The sequence shown here is derived from an EMBL/GenBank/DDBJ whole genome shotgun (WGS) entry which is preliminary data.</text>
</comment>
<evidence type="ECO:0000313" key="3">
    <source>
        <dbReference type="Proteomes" id="UP000283077"/>
    </source>
</evidence>
<sequence>MNKLVAPKRWLNASLFYLGCFGVVFQLTAQIYCWWVGLGLITEFWWTWPAPFICILWGILPSLQLQTERQAGKRHSTFEV</sequence>
<feature type="transmembrane region" description="Helical" evidence="1">
    <location>
        <begin position="45"/>
        <end position="65"/>
    </location>
</feature>
<keyword evidence="1" id="KW-1133">Transmembrane helix</keyword>
<evidence type="ECO:0000256" key="1">
    <source>
        <dbReference type="SAM" id="Phobius"/>
    </source>
</evidence>
<protein>
    <submittedName>
        <fullName evidence="2">Uncharacterized protein</fullName>
    </submittedName>
</protein>
<keyword evidence="1" id="KW-0812">Transmembrane</keyword>
<keyword evidence="3" id="KW-1185">Reference proteome</keyword>
<dbReference type="RefSeq" id="WP_127699196.1">
    <property type="nucleotide sequence ID" value="NZ_SACS01000011.1"/>
</dbReference>
<accession>A0A437QRP6</accession>
<reference evidence="2 3" key="1">
    <citation type="submission" date="2019-01" db="EMBL/GenBank/DDBJ databases">
        <authorList>
            <person name="Chen W.-M."/>
        </authorList>
    </citation>
    <scope>NUCLEOTIDE SEQUENCE [LARGE SCALE GENOMIC DNA]</scope>
    <source>
        <strain evidence="2 3">KYPC3</strain>
    </source>
</reference>
<dbReference type="AlphaFoldDB" id="A0A437QRP6"/>
<evidence type="ECO:0000313" key="2">
    <source>
        <dbReference type="EMBL" id="RVU37183.1"/>
    </source>
</evidence>
<dbReference type="EMBL" id="SACS01000011">
    <property type="protein sequence ID" value="RVU37183.1"/>
    <property type="molecule type" value="Genomic_DNA"/>
</dbReference>
<dbReference type="OrthoDB" id="5771627at2"/>
<name>A0A437QRP6_9GAMM</name>
<keyword evidence="1" id="KW-0472">Membrane</keyword>
<dbReference type="Proteomes" id="UP000283077">
    <property type="component" value="Unassembled WGS sequence"/>
</dbReference>
<proteinExistence type="predicted"/>
<gene>
    <name evidence="2" type="ORF">EOE67_11350</name>
</gene>
<organism evidence="2 3">
    <name type="scientific">Rheinheimera riviphila</name>
    <dbReference type="NCBI Taxonomy" id="1834037"/>
    <lineage>
        <taxon>Bacteria</taxon>
        <taxon>Pseudomonadati</taxon>
        <taxon>Pseudomonadota</taxon>
        <taxon>Gammaproteobacteria</taxon>
        <taxon>Chromatiales</taxon>
        <taxon>Chromatiaceae</taxon>
        <taxon>Rheinheimera</taxon>
    </lineage>
</organism>